<sequence length="245" mass="28197">MNRDRQIELVRSLTRQVMASLRPEKLTAFAEDFAASIVGGEFIRAEENLACHHPRTQALDTTLVAGMFFQVLREAEKLPVSTPERVSFIRRQAKSYLATRLAGQIPLSQFFRLLNLIEENVQSYFDEARGSWLSLKKTTLSKAQAPEPQAEPREENIRAEALRQALEALPLMSKGRRKLTSDSLEKFLRRSRGNWFRVLDFEAHFRVNKKTAWAYLHQLLQAGIVKHNGEKANRVRYMLADSFHS</sequence>
<name>A0A7C3UZ51_9BACT</name>
<organism evidence="1">
    <name type="scientific">Desulfobacca acetoxidans</name>
    <dbReference type="NCBI Taxonomy" id="60893"/>
    <lineage>
        <taxon>Bacteria</taxon>
        <taxon>Pseudomonadati</taxon>
        <taxon>Thermodesulfobacteriota</taxon>
        <taxon>Desulfobaccia</taxon>
        <taxon>Desulfobaccales</taxon>
        <taxon>Desulfobaccaceae</taxon>
        <taxon>Desulfobacca</taxon>
    </lineage>
</organism>
<protein>
    <submittedName>
        <fullName evidence="1">Uncharacterized protein</fullName>
    </submittedName>
</protein>
<evidence type="ECO:0000313" key="1">
    <source>
        <dbReference type="EMBL" id="HGF33841.1"/>
    </source>
</evidence>
<dbReference type="AlphaFoldDB" id="A0A7C3UZ51"/>
<comment type="caution">
    <text evidence="1">The sequence shown here is derived from an EMBL/GenBank/DDBJ whole genome shotgun (WGS) entry which is preliminary data.</text>
</comment>
<dbReference type="EMBL" id="DTMF01000144">
    <property type="protein sequence ID" value="HGF33841.1"/>
    <property type="molecule type" value="Genomic_DNA"/>
</dbReference>
<reference evidence="1" key="1">
    <citation type="journal article" date="2020" name="mSystems">
        <title>Genome- and Community-Level Interaction Insights into Carbon Utilization and Element Cycling Functions of Hydrothermarchaeota in Hydrothermal Sediment.</title>
        <authorList>
            <person name="Zhou Z."/>
            <person name="Liu Y."/>
            <person name="Xu W."/>
            <person name="Pan J."/>
            <person name="Luo Z.H."/>
            <person name="Li M."/>
        </authorList>
    </citation>
    <scope>NUCLEOTIDE SEQUENCE [LARGE SCALE GENOMIC DNA]</scope>
    <source>
        <strain evidence="1">SpSt-897</strain>
    </source>
</reference>
<accession>A0A7C3UZ51</accession>
<proteinExistence type="predicted"/>
<gene>
    <name evidence="1" type="ORF">ENW96_05555</name>
</gene>